<protein>
    <recommendedName>
        <fullName evidence="6">Probable glucan endo-1,3-beta-glucosidase eglC</fullName>
        <ecNumber evidence="5">3.2.1.39</ecNumber>
    </recommendedName>
    <alternativeName>
        <fullName evidence="20">Endo-1,3-beta-glucanase eglC</fullName>
    </alternativeName>
    <alternativeName>
        <fullName evidence="21">Laminarinase eglC</fullName>
    </alternativeName>
</protein>
<evidence type="ECO:0000256" key="14">
    <source>
        <dbReference type="ARBA" id="ARBA00023186"/>
    </source>
</evidence>
<evidence type="ECO:0000256" key="13">
    <source>
        <dbReference type="ARBA" id="ARBA00023180"/>
    </source>
</evidence>
<dbReference type="SUPFAM" id="SSF48371">
    <property type="entry name" value="ARM repeat"/>
    <property type="match status" value="1"/>
</dbReference>
<dbReference type="PANTHER" id="PTHR12658">
    <property type="entry name" value="BETA-TUBULIN COFACTOR D"/>
    <property type="match status" value="1"/>
</dbReference>
<accession>L2GBE6</accession>
<name>L2GBE6_COLFN</name>
<dbReference type="InterPro" id="IPR058033">
    <property type="entry name" value="ARM_TBCD_2nd"/>
</dbReference>
<evidence type="ECO:0000259" key="24">
    <source>
        <dbReference type="Pfam" id="PF12612"/>
    </source>
</evidence>
<evidence type="ECO:0000256" key="8">
    <source>
        <dbReference type="ARBA" id="ARBA00022525"/>
    </source>
</evidence>
<evidence type="ECO:0000256" key="23">
    <source>
        <dbReference type="SAM" id="MobiDB-lite"/>
    </source>
</evidence>
<dbReference type="GO" id="GO:0007023">
    <property type="term" value="P:post-chaperonin tubulin folding pathway"/>
    <property type="evidence" value="ECO:0007669"/>
    <property type="project" value="InterPro"/>
</dbReference>
<dbReference type="InterPro" id="IPR017853">
    <property type="entry name" value="GH"/>
</dbReference>
<keyword evidence="7" id="KW-0134">Cell wall</keyword>
<evidence type="ECO:0000313" key="26">
    <source>
        <dbReference type="EMBL" id="ELA35979.1"/>
    </source>
</evidence>
<evidence type="ECO:0000256" key="16">
    <source>
        <dbReference type="ARBA" id="ARBA00023288"/>
    </source>
</evidence>
<keyword evidence="12" id="KW-0472">Membrane</keyword>
<dbReference type="EC" id="3.2.1.39" evidence="5"/>
<dbReference type="Pfam" id="PF00332">
    <property type="entry name" value="Glyco_hydro_17"/>
    <property type="match status" value="1"/>
</dbReference>
<sequence length="1466" mass="157856">MRTSSLAAVLYAATASAFQGFNYGSTFTDGSAKTQADFEAEFKAAASLEGTNGAFTSARLYTMVQGGSTNDPIAAIPAAISTKTSLLLGLWASAGDAAFANELEALKKTVSQYGSQLNGLVAGISIGSEDLYRHSPTGIANGEYAGAEPNTLVGYFDQVREILKGSPLSSAPLGHVDTWTAWVNGSNKAVIDACDWIGMDAYPYFEDTKPNAISDSKQRWAEALSATQGAVGGKPVWIAETGWPVSGKTVGSAVPSLENAKTFWDEVGCPMFGKTNVWWYTFQDSSPTTPNPSFGVIGSTLTNKPLYDLSCDNTTSSSSTAAGTPTATATATGTDSGCSDYGGATTLSTALLDPFQELPQLLDPHLPTWLPLLATTYLAHLNIRNRNRPKQLSTRSQLLEPLNVAIAKLLYTFTKIRGEKVVVRFLNAETRYIEPLLSALESAERSRLRQASRPSLSPLSPQSNTQQWFWEERYLVLLWLSHLLLAPFDLSTISSAAADEQITLPSIPNFTWPSDLPGITVRILPVAVKYLASPGKERDGARALLVRIAMRRDMQSQGVLTALVNWALASLNPSPDTPPQPPYFYIGVLSFLAGVIRSVTVLLLRKSPPDPDSTELIETSIGYFLECLADNDTPVRLAASKALSIVTLRLDPEMASQVVDAVLDSLNRNVLWTKEPGNSNGLKTRDLAAVDPLEWHGLMLTLSHLLYRRSPPASQLPDIVHGLLLGLSFEKRSTSGGSVGTNVRDAACFGIWALARRYTTAELLEVPTAAVVAARPHSRDASILQVLATELVVTASLDSAGNIRRGASAALQELIGRHPDTVEKGIWVVQTVDYHAVALRSRAIHEVALNATRLSPQYGAALLDGLLGWRGIGDADAASRRVAGASFGTLTLELSQKNSPDAAAQFTASIDRILARLRALQARQVDERHGLLLCLASVLDKFPDLLAAKPDGIVTDLTQRIIQNLETILGDFQKTTYRRPELVAEASSRLITSSLPILQAATLSSNAQLPLQPGYTVVSTANTQSLLNVMATIDALPSIPSSITSLISTFGPVIAAGLSRPEKEAVSASSEAALIHLLFSPPDSRRTMIQEWASTVRHRPTSRTANDTGVLSALTMTYPITSTFRSQEADVVCDTVLARWAGDNDIDTRVAILQSLSQSVLLRDRAPVFLDLLAEGLNDYTTNARGDVGSHVRLEALRATKSLWKLAFAPETTEVEWLPEAVSKLFLRILRLAAEKLDRVRTEAHAVLALTLDPSFAPTFTQQTFSSREYFHTLLTLRTSSSSNLLHPRLARPDEEAWMSELLSGYVTSADTGNEDLVIASRAALASFCAASPVALSSVCGALVANLKTRQGLAAADRVVVPTLEIVAFLCHVGLFQKCVGVLVGLRSLCLQVQRAGYKTGNVRKLEACIKVYGVRSQVVDELWKLFGEEGDGGGRAEQLKSVDWSKAEKGSIKRVVERLGLAQAA</sequence>
<comment type="catalytic activity">
    <reaction evidence="1">
        <text>Hydrolysis of (1-&gt;3)-beta-D-glucosidic linkages in (1-&gt;3)-beta-D-glucans.</text>
        <dbReference type="EC" id="3.2.1.39"/>
    </reaction>
</comment>
<evidence type="ECO:0000256" key="3">
    <source>
        <dbReference type="ARBA" id="ARBA00004609"/>
    </source>
</evidence>
<dbReference type="Pfam" id="PF12612">
    <property type="entry name" value="TFCD_C"/>
    <property type="match status" value="1"/>
</dbReference>
<keyword evidence="11" id="KW-0378">Hydrolase</keyword>
<comment type="function">
    <text evidence="19">Glucanases play a role in cell expansion during growth, in cell-cell fusion during mating, and in spore release during sporulation. This enzyme may be involved in beta-glucan degradation and also function biosynthetically as a transglycosylase.</text>
</comment>
<keyword evidence="14" id="KW-0143">Chaperone</keyword>
<evidence type="ECO:0000256" key="6">
    <source>
        <dbReference type="ARBA" id="ARBA00019762"/>
    </source>
</evidence>
<keyword evidence="18" id="KW-0624">Polysaccharide degradation</keyword>
<dbReference type="InterPro" id="IPR011989">
    <property type="entry name" value="ARM-like"/>
</dbReference>
<evidence type="ECO:0000256" key="15">
    <source>
        <dbReference type="ARBA" id="ARBA00023277"/>
    </source>
</evidence>
<dbReference type="GO" id="GO:0071555">
    <property type="term" value="P:cell wall organization"/>
    <property type="evidence" value="ECO:0007669"/>
    <property type="project" value="UniProtKB-KW"/>
</dbReference>
<evidence type="ECO:0000256" key="1">
    <source>
        <dbReference type="ARBA" id="ARBA00000382"/>
    </source>
</evidence>
<comment type="similarity">
    <text evidence="4 22">Belongs to the glycosyl hydrolase 17 family.</text>
</comment>
<evidence type="ECO:0000256" key="17">
    <source>
        <dbReference type="ARBA" id="ARBA00023316"/>
    </source>
</evidence>
<reference evidence="26" key="1">
    <citation type="submission" date="2012-08" db="EMBL/GenBank/DDBJ databases">
        <title>Genome analysis of Colletotrichum orbiculare and Colletotrichum fructicola.</title>
        <authorList>
            <person name="Gan P.H.P."/>
            <person name="Ikeda K."/>
            <person name="Irieda H."/>
            <person name="Narusaka M."/>
            <person name="O'Connell R.J."/>
            <person name="Narusaka Y."/>
            <person name="Takano Y."/>
            <person name="Kubo Y."/>
            <person name="Shirasu K."/>
        </authorList>
    </citation>
    <scope>NUCLEOTIDE SEQUENCE</scope>
    <source>
        <strain evidence="26">Nara gc5</strain>
    </source>
</reference>
<keyword evidence="8" id="KW-0964">Secreted</keyword>
<keyword evidence="17" id="KW-0961">Cell wall biogenesis/degradation</keyword>
<keyword evidence="15" id="KW-0119">Carbohydrate metabolism</keyword>
<dbReference type="HOGENOM" id="CLU_003043_3_0_1"/>
<dbReference type="EMBL" id="KB020537">
    <property type="protein sequence ID" value="ELA35979.1"/>
    <property type="molecule type" value="Genomic_DNA"/>
</dbReference>
<gene>
    <name evidence="26" type="ORF">CGGC5_4446</name>
</gene>
<evidence type="ECO:0000256" key="5">
    <source>
        <dbReference type="ARBA" id="ARBA00012780"/>
    </source>
</evidence>
<dbReference type="Pfam" id="PF25767">
    <property type="entry name" value="ARM_TBCD_2nd"/>
    <property type="match status" value="1"/>
</dbReference>
<dbReference type="Gene3D" id="3.20.20.80">
    <property type="entry name" value="Glycosidases"/>
    <property type="match status" value="1"/>
</dbReference>
<dbReference type="InterPro" id="IPR033162">
    <property type="entry name" value="TBCD"/>
</dbReference>
<comment type="subcellular location">
    <subcellularLocation>
        <location evidence="3">Cell membrane</location>
        <topology evidence="3">Lipid-anchor</topology>
        <topology evidence="3">GPI-anchor</topology>
    </subcellularLocation>
    <subcellularLocation>
        <location evidence="2">Secreted</location>
        <location evidence="2">Cell wall</location>
    </subcellularLocation>
</comment>
<feature type="domain" description="Tubulin-folding cofactor D C-terminal" evidence="24">
    <location>
        <begin position="1225"/>
        <end position="1405"/>
    </location>
</feature>
<feature type="domain" description="Tubulin-folding cofactor D ARM repeats" evidence="25">
    <location>
        <begin position="612"/>
        <end position="826"/>
    </location>
</feature>
<keyword evidence="9" id="KW-0336">GPI-anchor</keyword>
<keyword evidence="16" id="KW-0449">Lipoprotein</keyword>
<feature type="region of interest" description="Disordered" evidence="23">
    <location>
        <begin position="315"/>
        <end position="335"/>
    </location>
</feature>
<dbReference type="InterPro" id="IPR022577">
    <property type="entry name" value="TBCD_C"/>
</dbReference>
<evidence type="ECO:0000256" key="7">
    <source>
        <dbReference type="ARBA" id="ARBA00022512"/>
    </source>
</evidence>
<evidence type="ECO:0000256" key="19">
    <source>
        <dbReference type="ARBA" id="ARBA00025152"/>
    </source>
</evidence>
<evidence type="ECO:0000256" key="2">
    <source>
        <dbReference type="ARBA" id="ARBA00004191"/>
    </source>
</evidence>
<dbReference type="GO" id="GO:0048487">
    <property type="term" value="F:beta-tubulin binding"/>
    <property type="evidence" value="ECO:0007669"/>
    <property type="project" value="InterPro"/>
</dbReference>
<dbReference type="Pfam" id="PF23579">
    <property type="entry name" value="ARM_TBCD"/>
    <property type="match status" value="1"/>
</dbReference>
<dbReference type="SUPFAM" id="SSF51445">
    <property type="entry name" value="(Trans)glycosidases"/>
    <property type="match status" value="1"/>
</dbReference>
<dbReference type="GO" id="GO:0005096">
    <property type="term" value="F:GTPase activator activity"/>
    <property type="evidence" value="ECO:0007669"/>
    <property type="project" value="InterPro"/>
</dbReference>
<dbReference type="FunFam" id="3.20.20.80:FF:000233">
    <property type="entry name" value="Probable glucan endo-1,3-beta-glucosidase eglC"/>
    <property type="match status" value="1"/>
</dbReference>
<keyword evidence="10" id="KW-0732">Signal</keyword>
<dbReference type="GO" id="GO:0098552">
    <property type="term" value="C:side of membrane"/>
    <property type="evidence" value="ECO:0007669"/>
    <property type="project" value="UniProtKB-KW"/>
</dbReference>
<organism evidence="26">
    <name type="scientific">Colletotrichum fructicola (strain Nara gc5)</name>
    <name type="common">Anthracnose fungus</name>
    <name type="synonym">Colletotrichum gloeosporioides (strain Nara gc5)</name>
    <dbReference type="NCBI Taxonomy" id="1213859"/>
    <lineage>
        <taxon>Eukaryota</taxon>
        <taxon>Fungi</taxon>
        <taxon>Dikarya</taxon>
        <taxon>Ascomycota</taxon>
        <taxon>Pezizomycotina</taxon>
        <taxon>Sordariomycetes</taxon>
        <taxon>Hypocreomycetidae</taxon>
        <taxon>Glomerellales</taxon>
        <taxon>Glomerellaceae</taxon>
        <taxon>Colletotrichum</taxon>
        <taxon>Colletotrichum gloeosporioides species complex</taxon>
    </lineage>
</organism>
<dbReference type="GO" id="GO:0000226">
    <property type="term" value="P:microtubule cytoskeleton organization"/>
    <property type="evidence" value="ECO:0007669"/>
    <property type="project" value="TreeGrafter"/>
</dbReference>
<dbReference type="STRING" id="1213859.L2GBE6"/>
<evidence type="ECO:0000256" key="12">
    <source>
        <dbReference type="ARBA" id="ARBA00023136"/>
    </source>
</evidence>
<dbReference type="GO" id="GO:0042973">
    <property type="term" value="F:glucan endo-1,3-beta-D-glucosidase activity"/>
    <property type="evidence" value="ECO:0007669"/>
    <property type="project" value="UniProtKB-EC"/>
</dbReference>
<evidence type="ECO:0000256" key="11">
    <source>
        <dbReference type="ARBA" id="ARBA00022801"/>
    </source>
</evidence>
<evidence type="ECO:0000259" key="25">
    <source>
        <dbReference type="Pfam" id="PF25767"/>
    </source>
</evidence>
<evidence type="ECO:0000256" key="20">
    <source>
        <dbReference type="ARBA" id="ARBA00032134"/>
    </source>
</evidence>
<evidence type="ECO:0000256" key="9">
    <source>
        <dbReference type="ARBA" id="ARBA00022622"/>
    </source>
</evidence>
<dbReference type="Gene3D" id="1.25.10.10">
    <property type="entry name" value="Leucine-rich Repeat Variant"/>
    <property type="match status" value="1"/>
</dbReference>
<proteinExistence type="inferred from homology"/>
<dbReference type="PANTHER" id="PTHR12658:SF0">
    <property type="entry name" value="TUBULIN-SPECIFIC CHAPERONE D"/>
    <property type="match status" value="1"/>
</dbReference>
<dbReference type="GO" id="GO:0000272">
    <property type="term" value="P:polysaccharide catabolic process"/>
    <property type="evidence" value="ECO:0007669"/>
    <property type="project" value="UniProtKB-KW"/>
</dbReference>
<evidence type="ECO:0000256" key="21">
    <source>
        <dbReference type="ARBA" id="ARBA00032906"/>
    </source>
</evidence>
<dbReference type="GO" id="GO:0007021">
    <property type="term" value="P:tubulin complex assembly"/>
    <property type="evidence" value="ECO:0007669"/>
    <property type="project" value="InterPro"/>
</dbReference>
<keyword evidence="13" id="KW-0325">Glycoprotein</keyword>
<dbReference type="InterPro" id="IPR016024">
    <property type="entry name" value="ARM-type_fold"/>
</dbReference>
<evidence type="ECO:0000256" key="10">
    <source>
        <dbReference type="ARBA" id="ARBA00022729"/>
    </source>
</evidence>
<dbReference type="GO" id="GO:0005886">
    <property type="term" value="C:plasma membrane"/>
    <property type="evidence" value="ECO:0007669"/>
    <property type="project" value="UniProtKB-SubCell"/>
</dbReference>
<evidence type="ECO:0000256" key="18">
    <source>
        <dbReference type="ARBA" id="ARBA00023326"/>
    </source>
</evidence>
<evidence type="ECO:0000256" key="22">
    <source>
        <dbReference type="RuleBase" id="RU004335"/>
    </source>
</evidence>
<dbReference type="InterPro" id="IPR000490">
    <property type="entry name" value="Glyco_hydro_17"/>
</dbReference>
<evidence type="ECO:0000256" key="4">
    <source>
        <dbReference type="ARBA" id="ARBA00008773"/>
    </source>
</evidence>